<protein>
    <recommendedName>
        <fullName evidence="1">AB hydrolase-1 domain-containing protein</fullName>
    </recommendedName>
</protein>
<evidence type="ECO:0000259" key="1">
    <source>
        <dbReference type="Pfam" id="PF00561"/>
    </source>
</evidence>
<dbReference type="InterPro" id="IPR029058">
    <property type="entry name" value="AB_hydrolase_fold"/>
</dbReference>
<dbReference type="EMBL" id="UINC01000388">
    <property type="protein sequence ID" value="SUZ54460.1"/>
    <property type="molecule type" value="Genomic_DNA"/>
</dbReference>
<dbReference type="GO" id="GO:0004806">
    <property type="term" value="F:triacylglycerol lipase activity"/>
    <property type="evidence" value="ECO:0007669"/>
    <property type="project" value="TreeGrafter"/>
</dbReference>
<dbReference type="InterPro" id="IPR000073">
    <property type="entry name" value="AB_hydrolase_1"/>
</dbReference>
<dbReference type="Gene3D" id="3.40.50.1820">
    <property type="entry name" value="alpha/beta hydrolase"/>
    <property type="match status" value="1"/>
</dbReference>
<reference evidence="2" key="1">
    <citation type="submission" date="2018-05" db="EMBL/GenBank/DDBJ databases">
        <authorList>
            <person name="Lanie J.A."/>
            <person name="Ng W.-L."/>
            <person name="Kazmierczak K.M."/>
            <person name="Andrzejewski T.M."/>
            <person name="Davidsen T.M."/>
            <person name="Wayne K.J."/>
            <person name="Tettelin H."/>
            <person name="Glass J.I."/>
            <person name="Rusch D."/>
            <person name="Podicherti R."/>
            <person name="Tsui H.-C.T."/>
            <person name="Winkler M.E."/>
        </authorList>
    </citation>
    <scope>NUCLEOTIDE SEQUENCE</scope>
</reference>
<dbReference type="SUPFAM" id="SSF53474">
    <property type="entry name" value="alpha/beta-Hydrolases"/>
    <property type="match status" value="1"/>
</dbReference>
<accession>A0A381NIQ8</accession>
<dbReference type="AlphaFoldDB" id="A0A381NIQ8"/>
<gene>
    <name evidence="2" type="ORF">METZ01_LOCUS7314</name>
</gene>
<dbReference type="InterPro" id="IPR050471">
    <property type="entry name" value="AB_hydrolase"/>
</dbReference>
<feature type="domain" description="AB hydrolase-1" evidence="1">
    <location>
        <begin position="22"/>
        <end position="280"/>
    </location>
</feature>
<proteinExistence type="predicted"/>
<dbReference type="PANTHER" id="PTHR43433:SF5">
    <property type="entry name" value="AB HYDROLASE-1 DOMAIN-CONTAINING PROTEIN"/>
    <property type="match status" value="1"/>
</dbReference>
<evidence type="ECO:0000313" key="2">
    <source>
        <dbReference type="EMBL" id="SUZ54460.1"/>
    </source>
</evidence>
<organism evidence="2">
    <name type="scientific">marine metagenome</name>
    <dbReference type="NCBI Taxonomy" id="408172"/>
    <lineage>
        <taxon>unclassified sequences</taxon>
        <taxon>metagenomes</taxon>
        <taxon>ecological metagenomes</taxon>
    </lineage>
</organism>
<dbReference type="PANTHER" id="PTHR43433">
    <property type="entry name" value="HYDROLASE, ALPHA/BETA FOLD FAMILY PROTEIN"/>
    <property type="match status" value="1"/>
</dbReference>
<dbReference type="GO" id="GO:0046503">
    <property type="term" value="P:glycerolipid catabolic process"/>
    <property type="evidence" value="ECO:0007669"/>
    <property type="project" value="TreeGrafter"/>
</dbReference>
<sequence length="301" mass="33907">MRIIANSIEIEVEDFGPKNGIPLLMINGFGSQLINWSLEFIDKFLEKDIRVIIFDNRDVGLSHKFSGHKISNMRDIWKYSFSSNTDSKITKKPTVPYTLNDMAADAESVLKVLDIRSAHVLGTSMGGMIAQLFAYNYPEICRSLTSMMSTSNNPDLPRISKKVREGLTGSPKNNDISSIINYNMETRKLWSSPKFSTPEKKLLENYTASYERMFYPEGQTRQYAAIGHDGSRVERLKKIISPTLVLHGDSDNLVPVEGGIDTAKLIPNARLEILEGWGHDLPPGVFDWVSSKICEHIFSNE</sequence>
<name>A0A381NIQ8_9ZZZZ</name>
<dbReference type="Pfam" id="PF00561">
    <property type="entry name" value="Abhydrolase_1"/>
    <property type="match status" value="1"/>
</dbReference>